<keyword evidence="2" id="KW-1185">Reference proteome</keyword>
<name>A0A2U2MXT3_9GAMM</name>
<sequence length="92" mass="10624">MGVTIEWHERADLTGTLRGGPPHQTFGDPYTASGTVVVEGDTASVTGFRSDGFDLADWARFRELLRHRARSARWLCIERRRGDRITYRRYRL</sequence>
<accession>A0A2U2MXT3</accession>
<organism evidence="1 2">
    <name type="scientific">Sediminicurvatus halobius</name>
    <dbReference type="NCBI Taxonomy" id="2182432"/>
    <lineage>
        <taxon>Bacteria</taxon>
        <taxon>Pseudomonadati</taxon>
        <taxon>Pseudomonadota</taxon>
        <taxon>Gammaproteobacteria</taxon>
        <taxon>Chromatiales</taxon>
        <taxon>Ectothiorhodospiraceae</taxon>
        <taxon>Sediminicurvatus</taxon>
    </lineage>
</organism>
<evidence type="ECO:0000313" key="2">
    <source>
        <dbReference type="Proteomes" id="UP000245474"/>
    </source>
</evidence>
<dbReference type="AlphaFoldDB" id="A0A2U2MXT3"/>
<evidence type="ECO:0000313" key="1">
    <source>
        <dbReference type="EMBL" id="PWG61756.1"/>
    </source>
</evidence>
<protein>
    <submittedName>
        <fullName evidence="1">Uncharacterized protein</fullName>
    </submittedName>
</protein>
<gene>
    <name evidence="1" type="ORF">DEM34_14925</name>
</gene>
<dbReference type="Proteomes" id="UP000245474">
    <property type="component" value="Unassembled WGS sequence"/>
</dbReference>
<dbReference type="EMBL" id="QFFI01000027">
    <property type="protein sequence ID" value="PWG61756.1"/>
    <property type="molecule type" value="Genomic_DNA"/>
</dbReference>
<comment type="caution">
    <text evidence="1">The sequence shown here is derived from an EMBL/GenBank/DDBJ whole genome shotgun (WGS) entry which is preliminary data.</text>
</comment>
<reference evidence="1 2" key="1">
    <citation type="submission" date="2018-05" db="EMBL/GenBank/DDBJ databases">
        <title>Spiribacter halobius sp. nov., a moderately halophilic bacterium isolated from marine solar saltern.</title>
        <authorList>
            <person name="Zheng W.-S."/>
            <person name="Lu D.-C."/>
            <person name="Du Z.-J."/>
        </authorList>
    </citation>
    <scope>NUCLEOTIDE SEQUENCE [LARGE SCALE GENOMIC DNA]</scope>
    <source>
        <strain evidence="1 2">E85</strain>
    </source>
</reference>
<proteinExistence type="predicted"/>